<evidence type="ECO:0000256" key="16">
    <source>
        <dbReference type="ARBA" id="ARBA00049551"/>
    </source>
</evidence>
<feature type="transmembrane region" description="Helical" evidence="17">
    <location>
        <begin position="247"/>
        <end position="268"/>
    </location>
</feature>
<evidence type="ECO:0000256" key="8">
    <source>
        <dbReference type="ARBA" id="ARBA00022692"/>
    </source>
</evidence>
<feature type="domain" description="NADH:ubiquinone oxidoreductase chain 4 N-terminal" evidence="19">
    <location>
        <begin position="1"/>
        <end position="101"/>
    </location>
</feature>
<feature type="transmembrane region" description="Helical" evidence="17">
    <location>
        <begin position="275"/>
        <end position="301"/>
    </location>
</feature>
<name>A0A8E5J5P3_9HYME</name>
<evidence type="ECO:0000256" key="14">
    <source>
        <dbReference type="ARBA" id="ARBA00023128"/>
    </source>
</evidence>
<feature type="transmembrane region" description="Helical" evidence="17">
    <location>
        <begin position="143"/>
        <end position="161"/>
    </location>
</feature>
<dbReference type="EMBL" id="MW817149">
    <property type="protein sequence ID" value="QUX32901.1"/>
    <property type="molecule type" value="Genomic_DNA"/>
</dbReference>
<protein>
    <recommendedName>
        <fullName evidence="5 17">NADH-ubiquinone oxidoreductase chain 4</fullName>
        <ecNumber evidence="4 17">7.1.1.2</ecNumber>
    </recommendedName>
</protein>
<dbReference type="PANTHER" id="PTHR43507:SF20">
    <property type="entry name" value="NADH-UBIQUINONE OXIDOREDUCTASE CHAIN 4"/>
    <property type="match status" value="1"/>
</dbReference>
<dbReference type="GO" id="GO:0042773">
    <property type="term" value="P:ATP synthesis coupled electron transport"/>
    <property type="evidence" value="ECO:0007669"/>
    <property type="project" value="InterPro"/>
</dbReference>
<evidence type="ECO:0000256" key="9">
    <source>
        <dbReference type="ARBA" id="ARBA00022967"/>
    </source>
</evidence>
<dbReference type="PANTHER" id="PTHR43507">
    <property type="entry name" value="NADH-UBIQUINONE OXIDOREDUCTASE CHAIN 4"/>
    <property type="match status" value="1"/>
</dbReference>
<keyword evidence="14 17" id="KW-0496">Mitochondrion</keyword>
<evidence type="ECO:0000256" key="6">
    <source>
        <dbReference type="ARBA" id="ARBA00022448"/>
    </source>
</evidence>
<comment type="function">
    <text evidence="17">Core subunit of the mitochondrial membrane respiratory chain NADH dehydrogenase (Complex I) which catalyzes electron transfer from NADH through the respiratory chain, using ubiquinone as an electron acceptor. Essential for the catalytic activity and assembly of complex I.</text>
</comment>
<dbReference type="EC" id="7.1.1.2" evidence="4 17"/>
<evidence type="ECO:0000256" key="10">
    <source>
        <dbReference type="ARBA" id="ARBA00022982"/>
    </source>
</evidence>
<comment type="subcellular location">
    <subcellularLocation>
        <location evidence="2 17">Mitochondrion membrane</location>
        <topology evidence="2 17">Multi-pass membrane protein</topology>
    </subcellularLocation>
</comment>
<feature type="transmembrane region" description="Helical" evidence="17">
    <location>
        <begin position="214"/>
        <end position="235"/>
    </location>
</feature>
<evidence type="ECO:0000256" key="12">
    <source>
        <dbReference type="ARBA" id="ARBA00023027"/>
    </source>
</evidence>
<feature type="transmembrane region" description="Helical" evidence="17">
    <location>
        <begin position="112"/>
        <end position="131"/>
    </location>
</feature>
<evidence type="ECO:0000259" key="19">
    <source>
        <dbReference type="Pfam" id="PF01059"/>
    </source>
</evidence>
<dbReference type="Pfam" id="PF01059">
    <property type="entry name" value="Oxidored_q5_N"/>
    <property type="match status" value="1"/>
</dbReference>
<feature type="transmembrane region" description="Helical" evidence="17">
    <location>
        <begin position="90"/>
        <end position="106"/>
    </location>
</feature>
<dbReference type="InterPro" id="IPR000260">
    <property type="entry name" value="NADH4_N"/>
</dbReference>
<keyword evidence="13 17" id="KW-0830">Ubiquinone</keyword>
<evidence type="ECO:0000256" key="5">
    <source>
        <dbReference type="ARBA" id="ARBA00021006"/>
    </source>
</evidence>
<gene>
    <name evidence="20" type="primary">nad4</name>
</gene>
<reference evidence="20" key="1">
    <citation type="submission" date="2021-03" db="EMBL/GenBank/DDBJ databases">
        <authorList>
            <person name="Huang Z."/>
            <person name="Zhang B."/>
        </authorList>
    </citation>
    <scope>NUCLEOTIDE SEQUENCE</scope>
</reference>
<dbReference type="GO" id="GO:0048039">
    <property type="term" value="F:ubiquinone binding"/>
    <property type="evidence" value="ECO:0007669"/>
    <property type="project" value="TreeGrafter"/>
</dbReference>
<keyword evidence="7 17" id="KW-0679">Respiratory chain</keyword>
<keyword evidence="6 17" id="KW-0813">Transport</keyword>
<evidence type="ECO:0000256" key="3">
    <source>
        <dbReference type="ARBA" id="ARBA00009025"/>
    </source>
</evidence>
<feature type="transmembrane region" description="Helical" evidence="17">
    <location>
        <begin position="186"/>
        <end position="207"/>
    </location>
</feature>
<dbReference type="PRINTS" id="PR01437">
    <property type="entry name" value="NUOXDRDTASE4"/>
</dbReference>
<feature type="transmembrane region" description="Helical" evidence="17">
    <location>
        <begin position="21"/>
        <end position="42"/>
    </location>
</feature>
<comment type="similarity">
    <text evidence="3 17">Belongs to the complex I subunit 4 family.</text>
</comment>
<feature type="transmembrane region" description="Helical" evidence="17">
    <location>
        <begin position="379"/>
        <end position="402"/>
    </location>
</feature>
<feature type="transmembrane region" description="Helical" evidence="17">
    <location>
        <begin position="54"/>
        <end position="78"/>
    </location>
</feature>
<evidence type="ECO:0000259" key="18">
    <source>
        <dbReference type="Pfam" id="PF00361"/>
    </source>
</evidence>
<dbReference type="GO" id="GO:0003954">
    <property type="term" value="F:NADH dehydrogenase activity"/>
    <property type="evidence" value="ECO:0007669"/>
    <property type="project" value="TreeGrafter"/>
</dbReference>
<evidence type="ECO:0000256" key="2">
    <source>
        <dbReference type="ARBA" id="ARBA00004225"/>
    </source>
</evidence>
<evidence type="ECO:0000256" key="11">
    <source>
        <dbReference type="ARBA" id="ARBA00022989"/>
    </source>
</evidence>
<feature type="transmembrane region" description="Helical" evidence="17">
    <location>
        <begin position="307"/>
        <end position="326"/>
    </location>
</feature>
<keyword evidence="8 17" id="KW-0812">Transmembrane</keyword>
<keyword evidence="12 17" id="KW-0520">NAD</keyword>
<comment type="function">
    <text evidence="1">Core subunit of the mitochondrial membrane respiratory chain NADH dehydrogenase (Complex I) that is believed to belong to the minimal assembly required for catalysis. Complex I functions in the transfer of electrons from NADH to the respiratory chain. The immediate electron acceptor for the enzyme is believed to be ubiquinone.</text>
</comment>
<accession>A0A8E5J5P3</accession>
<comment type="catalytic activity">
    <reaction evidence="16 17">
        <text>a ubiquinone + NADH + 5 H(+)(in) = a ubiquinol + NAD(+) + 4 H(+)(out)</text>
        <dbReference type="Rhea" id="RHEA:29091"/>
        <dbReference type="Rhea" id="RHEA-COMP:9565"/>
        <dbReference type="Rhea" id="RHEA-COMP:9566"/>
        <dbReference type="ChEBI" id="CHEBI:15378"/>
        <dbReference type="ChEBI" id="CHEBI:16389"/>
        <dbReference type="ChEBI" id="CHEBI:17976"/>
        <dbReference type="ChEBI" id="CHEBI:57540"/>
        <dbReference type="ChEBI" id="CHEBI:57945"/>
        <dbReference type="EC" id="7.1.1.2"/>
    </reaction>
</comment>
<geneLocation type="mitochondrion" evidence="20"/>
<evidence type="ECO:0000256" key="17">
    <source>
        <dbReference type="RuleBase" id="RU003297"/>
    </source>
</evidence>
<dbReference type="Pfam" id="PF00361">
    <property type="entry name" value="Proton_antipo_M"/>
    <property type="match status" value="1"/>
</dbReference>
<dbReference type="GO" id="GO:0008137">
    <property type="term" value="F:NADH dehydrogenase (ubiquinone) activity"/>
    <property type="evidence" value="ECO:0007669"/>
    <property type="project" value="UniProtKB-UniRule"/>
</dbReference>
<keyword evidence="10 17" id="KW-0249">Electron transport</keyword>
<evidence type="ECO:0000256" key="4">
    <source>
        <dbReference type="ARBA" id="ARBA00012944"/>
    </source>
</evidence>
<sequence>MMKFIMFIIFMMLNIKMINMLMLMYINMILLMVISLVFMMSINFNMDWMNLYNWIGVDMISYVMILLSIWIISMMFFVSMDIKNKMKYSLVLLMLLLSLLMSFSSVNYFMFYLYFEISLLPTFLLIMGWGYQPERISASMFMLLYTLFASLPMMLIIFILYDLMNSLNYMIIMNKLLNFGWMEELIYFYMIFAFLVKIPAYTLHFWLPKAHVEAPIAGSMILAGVMLKLGGYGLMRSMLMMLNYSIMMNYFMIINALLGMITLSLVCLRQYDMKVLVAYSSVVHMGMMMCGMMSMMTWGFLGGFMMMFAHGLCSSALFILVNYLYIRTKSRNLYINKGMMMFFPSMSMWWFMICSCNMSSPVSLNLLSELMIVMVMLNWSIYIMILLMLGMYFSAMYSLYLFSYSQHGQGNSLLTKLFNNNILEYNVLLFHWIPLNLLIVKLEMFI</sequence>
<keyword evidence="15 17" id="KW-0472">Membrane</keyword>
<keyword evidence="9" id="KW-1278">Translocase</keyword>
<evidence type="ECO:0000256" key="15">
    <source>
        <dbReference type="ARBA" id="ARBA00023136"/>
    </source>
</evidence>
<proteinExistence type="inferred from homology"/>
<dbReference type="GO" id="GO:0015990">
    <property type="term" value="P:electron transport coupled proton transport"/>
    <property type="evidence" value="ECO:0007669"/>
    <property type="project" value="TreeGrafter"/>
</dbReference>
<dbReference type="AlphaFoldDB" id="A0A8E5J5P3"/>
<evidence type="ECO:0000256" key="1">
    <source>
        <dbReference type="ARBA" id="ARBA00003257"/>
    </source>
</evidence>
<evidence type="ECO:0000313" key="20">
    <source>
        <dbReference type="EMBL" id="QUX32901.1"/>
    </source>
</evidence>
<keyword evidence="11 17" id="KW-1133">Transmembrane helix</keyword>
<dbReference type="InterPro" id="IPR003918">
    <property type="entry name" value="NADH_UbQ_OxRdtase"/>
</dbReference>
<feature type="domain" description="NADH:quinone oxidoreductase/Mrp antiporter transmembrane" evidence="18">
    <location>
        <begin position="106"/>
        <end position="390"/>
    </location>
</feature>
<evidence type="ECO:0000256" key="13">
    <source>
        <dbReference type="ARBA" id="ARBA00023075"/>
    </source>
</evidence>
<dbReference type="GO" id="GO:0031966">
    <property type="term" value="C:mitochondrial membrane"/>
    <property type="evidence" value="ECO:0007669"/>
    <property type="project" value="UniProtKB-SubCell"/>
</dbReference>
<evidence type="ECO:0000256" key="7">
    <source>
        <dbReference type="ARBA" id="ARBA00022660"/>
    </source>
</evidence>
<dbReference type="InterPro" id="IPR001750">
    <property type="entry name" value="ND/Mrp_TM"/>
</dbReference>
<organism evidence="20">
    <name type="scientific">Anisopteromalus calandrae</name>
    <dbReference type="NCBI Taxonomy" id="76800"/>
    <lineage>
        <taxon>Eukaryota</taxon>
        <taxon>Metazoa</taxon>
        <taxon>Ecdysozoa</taxon>
        <taxon>Arthropoda</taxon>
        <taxon>Hexapoda</taxon>
        <taxon>Insecta</taxon>
        <taxon>Pterygota</taxon>
        <taxon>Neoptera</taxon>
        <taxon>Endopterygota</taxon>
        <taxon>Hymenoptera</taxon>
        <taxon>Apocrita</taxon>
        <taxon>Proctotrupomorpha</taxon>
        <taxon>Chalcidoidea</taxon>
        <taxon>Pteromalidae</taxon>
        <taxon>Pteromalinae</taxon>
        <taxon>Anisopteromalus</taxon>
    </lineage>
</organism>